<evidence type="ECO:0000313" key="2">
    <source>
        <dbReference type="EMBL" id="MBH5328729.1"/>
    </source>
</evidence>
<reference evidence="2 3" key="1">
    <citation type="submission" date="2020-09" db="EMBL/GenBank/DDBJ databases">
        <title>Eikenella S3660 sp. nov., isolated from a throat swab.</title>
        <authorList>
            <person name="Buhl M."/>
        </authorList>
    </citation>
    <scope>NUCLEOTIDE SEQUENCE [LARGE SCALE GENOMIC DNA]</scope>
    <source>
        <strain evidence="2 3">S3360</strain>
    </source>
</reference>
<keyword evidence="1" id="KW-0732">Signal</keyword>
<dbReference type="RefSeq" id="WP_197902634.1">
    <property type="nucleotide sequence ID" value="NZ_JACSGR010000002.1"/>
</dbReference>
<protein>
    <recommendedName>
        <fullName evidence="4">Lipoprotein</fullName>
    </recommendedName>
</protein>
<keyword evidence="3" id="KW-1185">Reference proteome</keyword>
<evidence type="ECO:0000256" key="1">
    <source>
        <dbReference type="SAM" id="SignalP"/>
    </source>
</evidence>
<name>A0ABS0N8V1_9NEIS</name>
<evidence type="ECO:0000313" key="3">
    <source>
        <dbReference type="Proteomes" id="UP000768471"/>
    </source>
</evidence>
<comment type="caution">
    <text evidence="2">The sequence shown here is derived from an EMBL/GenBank/DDBJ whole genome shotgun (WGS) entry which is preliminary data.</text>
</comment>
<accession>A0ABS0N8V1</accession>
<dbReference type="EMBL" id="JACSGR010000002">
    <property type="protein sequence ID" value="MBH5328729.1"/>
    <property type="molecule type" value="Genomic_DNA"/>
</dbReference>
<evidence type="ECO:0008006" key="4">
    <source>
        <dbReference type="Google" id="ProtNLM"/>
    </source>
</evidence>
<sequence length="184" mass="20946">MPAKLLRLFCLLALLAACGEGKLGASWEEEVQLGDGTVVLVRRTLEGDINHNPEGADFKPSKDEVVVLDAKGLDKPPVWNSRWSPVLLDRDAQGVWYVVVTPDYCFDWPSPGFPYTQYKAINGQWQIVPFDLSLGDGRPANLEWHIKRQMPERLYLRDKPFEPEGTGLMPYRFQKIRTSYHSPC</sequence>
<dbReference type="Proteomes" id="UP000768471">
    <property type="component" value="Unassembled WGS sequence"/>
</dbReference>
<gene>
    <name evidence="2" type="ORF">H9Q10_03490</name>
</gene>
<feature type="signal peptide" evidence="1">
    <location>
        <begin position="1"/>
        <end position="19"/>
    </location>
</feature>
<feature type="chain" id="PRO_5047052152" description="Lipoprotein" evidence="1">
    <location>
        <begin position="20"/>
        <end position="184"/>
    </location>
</feature>
<dbReference type="PROSITE" id="PS51257">
    <property type="entry name" value="PROKAR_LIPOPROTEIN"/>
    <property type="match status" value="1"/>
</dbReference>
<organism evidence="2 3">
    <name type="scientific">Eikenella glucosivorans</name>
    <dbReference type="NCBI Taxonomy" id="2766967"/>
    <lineage>
        <taxon>Bacteria</taxon>
        <taxon>Pseudomonadati</taxon>
        <taxon>Pseudomonadota</taxon>
        <taxon>Betaproteobacteria</taxon>
        <taxon>Neisseriales</taxon>
        <taxon>Neisseriaceae</taxon>
        <taxon>Eikenella</taxon>
    </lineage>
</organism>
<proteinExistence type="predicted"/>